<dbReference type="SUPFAM" id="SSF56935">
    <property type="entry name" value="Porins"/>
    <property type="match status" value="1"/>
</dbReference>
<dbReference type="Pfam" id="PF19577">
    <property type="entry name" value="DcaP"/>
    <property type="match status" value="1"/>
</dbReference>
<evidence type="ECO:0000256" key="1">
    <source>
        <dbReference type="SAM" id="SignalP"/>
    </source>
</evidence>
<reference evidence="2 3" key="1">
    <citation type="submission" date="2020-11" db="EMBL/GenBank/DDBJ databases">
        <title>Complete genome sequence for Salinimonas sp. strain G2-b.</title>
        <authorList>
            <person name="Park S.-J."/>
        </authorList>
    </citation>
    <scope>NUCLEOTIDE SEQUENCE [LARGE SCALE GENOMIC DNA]</scope>
    <source>
        <strain evidence="2 3">G2-b</strain>
    </source>
</reference>
<dbReference type="InterPro" id="IPR045748">
    <property type="entry name" value="DcaP"/>
</dbReference>
<proteinExistence type="predicted"/>
<dbReference type="Proteomes" id="UP000595095">
    <property type="component" value="Chromosome"/>
</dbReference>
<evidence type="ECO:0000313" key="3">
    <source>
        <dbReference type="Proteomes" id="UP000595095"/>
    </source>
</evidence>
<gene>
    <name evidence="2" type="ORF">IT774_02030</name>
</gene>
<dbReference type="KEGG" id="smaa:IT774_02030"/>
<accession>A0A7S9DY86</accession>
<evidence type="ECO:0000313" key="2">
    <source>
        <dbReference type="EMBL" id="QPG06045.1"/>
    </source>
</evidence>
<keyword evidence="1" id="KW-0732">Signal</keyword>
<dbReference type="AlphaFoldDB" id="A0A7S9DY86"/>
<sequence>MKHTVKKTAVLCALFSAGFSASAQNIADTQFKFSGYIKADAIVTDYSDGSLPSGSVGRDFYIPSLTPVDGNDEGTQLDAHIRQSRFRITTNSPTSQGDSIKGVLELDFIVTGGGDERVSNSYTPRIRHAFLEYQDWLIGQTWSTFMDVSILPESLDFVGAADGVIFNRQTMVRYSKGGFQVALENPEATIATDNIGSRETADDNVVPDLIGAYKVRKDWGHIKVAGMLRQLSYDNGMDVDEDEIGYGMAVSGKLNFVNGDDLRMSFNAGSGMGRYMAVNAATGVAVNPQKNNQLEAIDSYGYSIAYRHLWSDKARSSVIFAALEVDNPVALTGPQATKSTYSTRINYLYSPVSALTFGAEYAFAKREVESGLEGDMNRVQFSAKYAF</sequence>
<dbReference type="RefSeq" id="WP_195811122.1">
    <property type="nucleotide sequence ID" value="NZ_CP064795.1"/>
</dbReference>
<protein>
    <submittedName>
        <fullName evidence="2">Porin</fullName>
    </submittedName>
</protein>
<organism evidence="2 3">
    <name type="scientific">Salinimonas marina</name>
    <dbReference type="NCBI Taxonomy" id="2785918"/>
    <lineage>
        <taxon>Bacteria</taxon>
        <taxon>Pseudomonadati</taxon>
        <taxon>Pseudomonadota</taxon>
        <taxon>Gammaproteobacteria</taxon>
        <taxon>Alteromonadales</taxon>
        <taxon>Alteromonadaceae</taxon>
        <taxon>Alteromonas/Salinimonas group</taxon>
        <taxon>Salinimonas</taxon>
    </lineage>
</organism>
<name>A0A7S9DY86_9ALTE</name>
<feature type="signal peptide" evidence="1">
    <location>
        <begin position="1"/>
        <end position="23"/>
    </location>
</feature>
<feature type="chain" id="PRO_5032475613" evidence="1">
    <location>
        <begin position="24"/>
        <end position="387"/>
    </location>
</feature>
<dbReference type="EMBL" id="CP064795">
    <property type="protein sequence ID" value="QPG06045.1"/>
    <property type="molecule type" value="Genomic_DNA"/>
</dbReference>
<keyword evidence="3" id="KW-1185">Reference proteome</keyword>